<dbReference type="Proteomes" id="UP000093186">
    <property type="component" value="Unassembled WGS sequence"/>
</dbReference>
<dbReference type="PANTHER" id="PTHR33706">
    <property type="entry name" value="MORN VARIANT REPEAT PROTEIN"/>
    <property type="match status" value="1"/>
</dbReference>
<accession>A0A1B9XZ54</accession>
<dbReference type="STRING" id="447689.BA195_07515"/>
<feature type="chain" id="PRO_5008639913" description="Preprotein translocase YidC" evidence="1">
    <location>
        <begin position="25"/>
        <end position="231"/>
    </location>
</feature>
<dbReference type="AlphaFoldDB" id="A0A1B9XZ54"/>
<dbReference type="PANTHER" id="PTHR33706:SF1">
    <property type="entry name" value="TPR REPEAT PROTEIN"/>
    <property type="match status" value="1"/>
</dbReference>
<organism evidence="2 3">
    <name type="scientific">Tenacibaculum soleae</name>
    <dbReference type="NCBI Taxonomy" id="447689"/>
    <lineage>
        <taxon>Bacteria</taxon>
        <taxon>Pseudomonadati</taxon>
        <taxon>Bacteroidota</taxon>
        <taxon>Flavobacteriia</taxon>
        <taxon>Flavobacteriales</taxon>
        <taxon>Flavobacteriaceae</taxon>
        <taxon>Tenacibaculum</taxon>
    </lineage>
</organism>
<proteinExistence type="predicted"/>
<evidence type="ECO:0008006" key="4">
    <source>
        <dbReference type="Google" id="ProtNLM"/>
    </source>
</evidence>
<evidence type="ECO:0000256" key="1">
    <source>
        <dbReference type="SAM" id="SignalP"/>
    </source>
</evidence>
<feature type="signal peptide" evidence="1">
    <location>
        <begin position="1"/>
        <end position="24"/>
    </location>
</feature>
<dbReference type="SUPFAM" id="SSF82185">
    <property type="entry name" value="Histone H3 K4-specific methyltransferase SET7/9 N-terminal domain"/>
    <property type="match status" value="1"/>
</dbReference>
<dbReference type="InterPro" id="IPR011652">
    <property type="entry name" value="MORN_2"/>
</dbReference>
<evidence type="ECO:0000313" key="3">
    <source>
        <dbReference type="Proteomes" id="UP000093186"/>
    </source>
</evidence>
<dbReference type="Gene3D" id="2.20.110.10">
    <property type="entry name" value="Histone H3 K4-specific methyltransferase SET7/9 N-terminal domain"/>
    <property type="match status" value="1"/>
</dbReference>
<protein>
    <recommendedName>
        <fullName evidence="4">Preprotein translocase YidC</fullName>
    </recommendedName>
</protein>
<dbReference type="RefSeq" id="WP_068704088.1">
    <property type="nucleotide sequence ID" value="NZ_MAKX01000002.1"/>
</dbReference>
<dbReference type="OrthoDB" id="9785122at2"/>
<gene>
    <name evidence="2" type="ORF">BA195_07515</name>
</gene>
<name>A0A1B9XZ54_9FLAO</name>
<dbReference type="Gene3D" id="3.90.930.1">
    <property type="match status" value="1"/>
</dbReference>
<dbReference type="Pfam" id="PF07661">
    <property type="entry name" value="MORN_2"/>
    <property type="match status" value="4"/>
</dbReference>
<dbReference type="EMBL" id="MAKX01000002">
    <property type="protein sequence ID" value="OCK42751.1"/>
    <property type="molecule type" value="Genomic_DNA"/>
</dbReference>
<reference evidence="2 3" key="1">
    <citation type="submission" date="2016-06" db="EMBL/GenBank/DDBJ databases">
        <title>Draft Genome Sequence of Tenacibaculum soleae UCD-KL19.</title>
        <authorList>
            <person name="Eisen J.A."/>
            <person name="Coil D.A."/>
            <person name="Lujan K.M."/>
        </authorList>
    </citation>
    <scope>NUCLEOTIDE SEQUENCE [LARGE SCALE GENOMIC DNA]</scope>
    <source>
        <strain evidence="2 3">UCD-KL19</strain>
    </source>
</reference>
<evidence type="ECO:0000313" key="2">
    <source>
        <dbReference type="EMBL" id="OCK42751.1"/>
    </source>
</evidence>
<keyword evidence="1" id="KW-0732">Signal</keyword>
<keyword evidence="3" id="KW-1185">Reference proteome</keyword>
<comment type="caution">
    <text evidence="2">The sequence shown here is derived from an EMBL/GenBank/DDBJ whole genome shotgun (WGS) entry which is preliminary data.</text>
</comment>
<sequence>MLNIKRIFSIALLLSVFFTISIQAQKLNQFDSNGKRTGVWKKFYDNGKIRYSGTFKNGKEIGVFKFYKITSSSQPTIIKEYAKDTATVKFFDAQGRLKSTGKMLAKNREGKWIYYFTNGKLFSEEKYKEGKLDGVVKNYYPNGNITQQTSYKNGKKEGVSKTFTDSGVLIEEVFYANGKLEGEGKYYDLKGGIKEKGMYKAGKRIGKWEFYMDGEIVTKRKKEKLSDLKNK</sequence>